<dbReference type="PROSITE" id="PS50141">
    <property type="entry name" value="A_DEAMIN_EDITASE"/>
    <property type="match status" value="1"/>
</dbReference>
<evidence type="ECO:0000259" key="9">
    <source>
        <dbReference type="PROSITE" id="PS50141"/>
    </source>
</evidence>
<feature type="compositionally biased region" description="Polar residues" evidence="6">
    <location>
        <begin position="323"/>
        <end position="333"/>
    </location>
</feature>
<evidence type="ECO:0000256" key="2">
    <source>
        <dbReference type="ARBA" id="ARBA00022490"/>
    </source>
</evidence>
<dbReference type="EMBL" id="CAXITT010001049">
    <property type="protein sequence ID" value="CAL1547719.1"/>
    <property type="molecule type" value="Genomic_DNA"/>
</dbReference>
<dbReference type="CDD" id="cd19902">
    <property type="entry name" value="DSRM_DRADA"/>
    <property type="match status" value="1"/>
</dbReference>
<feature type="compositionally biased region" description="Polar residues" evidence="6">
    <location>
        <begin position="573"/>
        <end position="585"/>
    </location>
</feature>
<gene>
    <name evidence="10" type="ORF">GSLYS_00021036001</name>
</gene>
<evidence type="ECO:0000256" key="5">
    <source>
        <dbReference type="PROSITE-ProRule" id="PRU00266"/>
    </source>
</evidence>
<evidence type="ECO:0000259" key="7">
    <source>
        <dbReference type="PROSITE" id="PS50137"/>
    </source>
</evidence>
<dbReference type="GO" id="GO:0006382">
    <property type="term" value="P:adenosine to inosine editing"/>
    <property type="evidence" value="ECO:0007669"/>
    <property type="project" value="TreeGrafter"/>
</dbReference>
<dbReference type="PROSITE" id="PS50139">
    <property type="entry name" value="Z_BINDING"/>
    <property type="match status" value="1"/>
</dbReference>
<dbReference type="SMART" id="SM00552">
    <property type="entry name" value="ADEAMc"/>
    <property type="match status" value="1"/>
</dbReference>
<keyword evidence="4 5" id="KW-0694">RNA-binding</keyword>
<feature type="domain" description="Z-binding" evidence="8">
    <location>
        <begin position="37"/>
        <end position="102"/>
    </location>
</feature>
<dbReference type="InterPro" id="IPR036390">
    <property type="entry name" value="WH_DNA-bd_sf"/>
</dbReference>
<dbReference type="GO" id="GO:0005737">
    <property type="term" value="C:cytoplasm"/>
    <property type="evidence" value="ECO:0007669"/>
    <property type="project" value="UniProtKB-SubCell"/>
</dbReference>
<dbReference type="InterPro" id="IPR042371">
    <property type="entry name" value="Z_dom"/>
</dbReference>
<dbReference type="SUPFAM" id="SSF46785">
    <property type="entry name" value="Winged helix' DNA-binding domain"/>
    <property type="match status" value="1"/>
</dbReference>
<dbReference type="Pfam" id="PF00035">
    <property type="entry name" value="dsrm"/>
    <property type="match status" value="1"/>
</dbReference>
<dbReference type="Pfam" id="PF02137">
    <property type="entry name" value="A_deamin"/>
    <property type="match status" value="1"/>
</dbReference>
<feature type="compositionally biased region" description="Basic and acidic residues" evidence="6">
    <location>
        <begin position="336"/>
        <end position="348"/>
    </location>
</feature>
<feature type="region of interest" description="Disordered" evidence="6">
    <location>
        <begin position="676"/>
        <end position="709"/>
    </location>
</feature>
<feature type="compositionally biased region" description="Basic and acidic residues" evidence="6">
    <location>
        <begin position="291"/>
        <end position="307"/>
    </location>
</feature>
<dbReference type="Gene3D" id="1.10.10.10">
    <property type="entry name" value="Winged helix-like DNA-binding domain superfamily/Winged helix DNA-binding domain"/>
    <property type="match status" value="1"/>
</dbReference>
<dbReference type="SMART" id="SM00550">
    <property type="entry name" value="Zalpha"/>
    <property type="match status" value="1"/>
</dbReference>
<accession>A0AAV2IQZ4</accession>
<keyword evidence="2" id="KW-0963">Cytoplasm</keyword>
<dbReference type="GO" id="GO:0008251">
    <property type="term" value="F:tRNA-specific adenosine deaminase activity"/>
    <property type="evidence" value="ECO:0007669"/>
    <property type="project" value="TreeGrafter"/>
</dbReference>
<dbReference type="AlphaFoldDB" id="A0AAV2IQZ4"/>
<name>A0AAV2IQZ4_LYMST</name>
<dbReference type="GO" id="GO:0005730">
    <property type="term" value="C:nucleolus"/>
    <property type="evidence" value="ECO:0007669"/>
    <property type="project" value="TreeGrafter"/>
</dbReference>
<feature type="region of interest" description="Disordered" evidence="6">
    <location>
        <begin position="573"/>
        <end position="592"/>
    </location>
</feature>
<feature type="domain" description="DRBM" evidence="7">
    <location>
        <begin position="766"/>
        <end position="834"/>
    </location>
</feature>
<dbReference type="Gene3D" id="3.30.160.20">
    <property type="match status" value="1"/>
</dbReference>
<feature type="region of interest" description="Disordered" evidence="6">
    <location>
        <begin position="171"/>
        <end position="363"/>
    </location>
</feature>
<feature type="compositionally biased region" description="Basic and acidic residues" evidence="6">
    <location>
        <begin position="254"/>
        <end position="265"/>
    </location>
</feature>
<dbReference type="FunFam" id="3.30.160.20:FF:000005">
    <property type="entry name" value="Putative double-stranded RNA-specific adenosine deaminase"/>
    <property type="match status" value="1"/>
</dbReference>
<evidence type="ECO:0000259" key="8">
    <source>
        <dbReference type="PROSITE" id="PS50139"/>
    </source>
</evidence>
<dbReference type="Pfam" id="PF02295">
    <property type="entry name" value="z-alpha"/>
    <property type="match status" value="1"/>
</dbReference>
<reference evidence="10 11" key="1">
    <citation type="submission" date="2024-04" db="EMBL/GenBank/DDBJ databases">
        <authorList>
            <consortium name="Genoscope - CEA"/>
            <person name="William W."/>
        </authorList>
    </citation>
    <scope>NUCLEOTIDE SEQUENCE [LARGE SCALE GENOMIC DNA]</scope>
</reference>
<dbReference type="PANTHER" id="PTHR10910">
    <property type="entry name" value="EUKARYOTE SPECIFIC DSRNA BINDING PROTEIN"/>
    <property type="match status" value="1"/>
</dbReference>
<feature type="compositionally biased region" description="Polar residues" evidence="6">
    <location>
        <begin position="204"/>
        <end position="218"/>
    </location>
</feature>
<dbReference type="GO" id="GO:0003725">
    <property type="term" value="F:double-stranded RNA binding"/>
    <property type="evidence" value="ECO:0007669"/>
    <property type="project" value="TreeGrafter"/>
</dbReference>
<keyword evidence="3" id="KW-0677">Repeat</keyword>
<evidence type="ECO:0000313" key="11">
    <source>
        <dbReference type="Proteomes" id="UP001497497"/>
    </source>
</evidence>
<dbReference type="PROSITE" id="PS50137">
    <property type="entry name" value="DS_RBD"/>
    <property type="match status" value="1"/>
</dbReference>
<feature type="region of interest" description="Disordered" evidence="6">
    <location>
        <begin position="1"/>
        <end position="42"/>
    </location>
</feature>
<comment type="subcellular location">
    <subcellularLocation>
        <location evidence="1">Cytoplasm</location>
    </subcellularLocation>
</comment>
<dbReference type="InterPro" id="IPR002466">
    <property type="entry name" value="A_deamin"/>
</dbReference>
<proteinExistence type="predicted"/>
<dbReference type="SMART" id="SM00358">
    <property type="entry name" value="DSRM"/>
    <property type="match status" value="1"/>
</dbReference>
<organism evidence="10 11">
    <name type="scientific">Lymnaea stagnalis</name>
    <name type="common">Great pond snail</name>
    <name type="synonym">Helix stagnalis</name>
    <dbReference type="NCBI Taxonomy" id="6523"/>
    <lineage>
        <taxon>Eukaryota</taxon>
        <taxon>Metazoa</taxon>
        <taxon>Spiralia</taxon>
        <taxon>Lophotrochozoa</taxon>
        <taxon>Mollusca</taxon>
        <taxon>Gastropoda</taxon>
        <taxon>Heterobranchia</taxon>
        <taxon>Euthyneura</taxon>
        <taxon>Panpulmonata</taxon>
        <taxon>Hygrophila</taxon>
        <taxon>Lymnaeoidea</taxon>
        <taxon>Lymnaeidae</taxon>
        <taxon>Lymnaea</taxon>
    </lineage>
</organism>
<dbReference type="PANTHER" id="PTHR10910:SF107">
    <property type="entry name" value="DOUBLE-STRANDED RNA-SPECIFIC ADENOSINE DEAMINASE"/>
    <property type="match status" value="1"/>
</dbReference>
<protein>
    <submittedName>
        <fullName evidence="10">Uncharacterized protein</fullName>
    </submittedName>
</protein>
<dbReference type="SUPFAM" id="SSF54768">
    <property type="entry name" value="dsRNA-binding domain-like"/>
    <property type="match status" value="1"/>
</dbReference>
<dbReference type="Proteomes" id="UP001497497">
    <property type="component" value="Unassembled WGS sequence"/>
</dbReference>
<dbReference type="InterPro" id="IPR014720">
    <property type="entry name" value="dsRBD_dom"/>
</dbReference>
<feature type="domain" description="A to I editase" evidence="9">
    <location>
        <begin position="902"/>
        <end position="1241"/>
    </location>
</feature>
<evidence type="ECO:0000256" key="1">
    <source>
        <dbReference type="ARBA" id="ARBA00004496"/>
    </source>
</evidence>
<evidence type="ECO:0000313" key="10">
    <source>
        <dbReference type="EMBL" id="CAL1547719.1"/>
    </source>
</evidence>
<evidence type="ECO:0000256" key="6">
    <source>
        <dbReference type="SAM" id="MobiDB-lite"/>
    </source>
</evidence>
<dbReference type="GO" id="GO:0003726">
    <property type="term" value="F:double-stranded RNA adenosine deaminase activity"/>
    <property type="evidence" value="ECO:0007669"/>
    <property type="project" value="InterPro"/>
</dbReference>
<sequence>MSQVRSPYRERSTRSRGRGQGTKLKRAPIQDKEVTKGTSKKNLEQQITNFLEGKKEPQRTIDIARAVGLVRAKDVNPTLYDMLRRGAVNQNAHQPPLWSCQHSYRSAGFGQPYNDFQQQDMVPYWVGPRMDMSVPQGMQGWGNIDYQQQDMGTHWAGPRMDMNVRQGKQRWGNDYLRGNGRPNGLYPTPMESGNHTRRPHSRAGSRNFTPQQRNTTIESRAGSYHQKNPTQHQDLFKKTGYDHNAPGAYRRNSKSQDNRYNDRMRKNSPKYPSKSNNTEGQTAPAASVESSRQEGDNESHSTPDHTDPPVAGPSAREELTLASGESLTRSPTVEETILKESGATEEKNSGGNSPEEYYESDSDEDIDYNRELEDRLTDVTNNDVRTQWRELGYELSDGEHWEDEDDFENDEEMWDEDYQGHLEHPSRRQGLGDSGWSSGKQDQLVPRLLEVLRSVPMNMTTKMDLLSRLNVGQENLEDALKECENRKLITCKNGFTYQLTEGGMQQLGDLGMPVDEARDNTEQLDRPSRDNTEQFDRPLYPAELIKSETFFAGKPEGMVTPGYGRGASINRAGLQSSSQETNEAASASYRDRSPLVSPVEGLHSKMPWLSVKTSPPAPESLYPGTHLPQYMSTPQLHLGPASSSTIAIGQQLIKDKKTDIPGMEFLILCDNKQVGESSSTQDSQKQQRRPPLLTTPLVRGSNVSPSMTGAGSNRYPYMTYINQPPTSQPYFNQKRLSPTFQQPMSLQSLPSKLQITAESFAALNKNPISAFMEYSQSRHLTATIEVVDQHGPSHKPVFTFSAKIGNRAFPYVSCSNKKDGKKEAAEQAIRILIAEGQFHLPQQIGVMTMPEANMTDHDKFAAKVHQTYNQLIATVPESFPGRKVIAGIVMQTDTVDDSQVVAIGSGRNRCITGDKLSQEGNTVNDCHAEIITRRGLIGFLWDHVIDYVKAKDDSILEPSPKTGKLRVKKNIKFHLYISTAPCGDGALFSPRDVISNNAPIPDGNKHTPIYTNNAHGVLRTKMEGGEGTIPIEADYKEQAWDGLITGERLRTMSCSDKICRWNVLGLQGALLSHFLDPIYLASITLGYLFDQSHLSRAVCCRLDRGEPSLKVQVSKPYTLNHPTLGRVTACDPPRETQKTKSYSINWRLGEDRPEVLDGSLGICYSALEQKMFSRLSKKNMFDKYKKACALYNWKDLPRGKTYHETKQMSKKFLQAKEAMFQKFKATGCGKWISKPREEEMFS</sequence>
<comment type="caution">
    <text evidence="10">The sequence shown here is derived from an EMBL/GenBank/DDBJ whole genome shotgun (WGS) entry which is preliminary data.</text>
</comment>
<keyword evidence="11" id="KW-1185">Reference proteome</keyword>
<dbReference type="GO" id="GO:0006396">
    <property type="term" value="P:RNA processing"/>
    <property type="evidence" value="ECO:0007669"/>
    <property type="project" value="InterPro"/>
</dbReference>
<evidence type="ECO:0000256" key="4">
    <source>
        <dbReference type="ARBA" id="ARBA00022884"/>
    </source>
</evidence>
<evidence type="ECO:0000256" key="3">
    <source>
        <dbReference type="ARBA" id="ARBA00022737"/>
    </source>
</evidence>
<dbReference type="InterPro" id="IPR036388">
    <property type="entry name" value="WH-like_DNA-bd_sf"/>
</dbReference>